<comment type="caution">
    <text evidence="4">The sequence shown here is derived from an EMBL/GenBank/DDBJ whole genome shotgun (WGS) entry which is preliminary data.</text>
</comment>
<dbReference type="PANTHER" id="PTHR43877">
    <property type="entry name" value="AMINOALKYLPHOSPHONATE N-ACETYLTRANSFERASE-RELATED-RELATED"/>
    <property type="match status" value="1"/>
</dbReference>
<dbReference type="InterPro" id="IPR050832">
    <property type="entry name" value="Bact_Acetyltransf"/>
</dbReference>
<sequence>MVGHGPSRKAEPRLARREDLALLPVIERRAGERLRGHRAYTVFAASPTPMAAFEQGMLQQLLWVVESDAGDVAGYLLAGVLDDDFHVQQMDVLPEQGRRGHGRALLRHALRQAVERGHCRAVLTTLSDVPWNADFYAGEGFRVWPRDAWRTGMHRVMAEEAAAGFPMELRVAMLREL</sequence>
<evidence type="ECO:0000259" key="3">
    <source>
        <dbReference type="PROSITE" id="PS51186"/>
    </source>
</evidence>
<feature type="domain" description="N-acetyltransferase" evidence="3">
    <location>
        <begin position="10"/>
        <end position="162"/>
    </location>
</feature>
<accession>A0A0R0BZH3</accession>
<dbReference type="InterPro" id="IPR016181">
    <property type="entry name" value="Acyl_CoA_acyltransferase"/>
</dbReference>
<dbReference type="RefSeq" id="WP_057635718.1">
    <property type="nucleotide sequence ID" value="NZ_LDJI01000030.1"/>
</dbReference>
<dbReference type="EMBL" id="LDJI01000030">
    <property type="protein sequence ID" value="KRG62635.1"/>
    <property type="molecule type" value="Genomic_DNA"/>
</dbReference>
<dbReference type="InterPro" id="IPR000182">
    <property type="entry name" value="GNAT_dom"/>
</dbReference>
<dbReference type="GO" id="GO:0016747">
    <property type="term" value="F:acyltransferase activity, transferring groups other than amino-acyl groups"/>
    <property type="evidence" value="ECO:0007669"/>
    <property type="project" value="InterPro"/>
</dbReference>
<evidence type="ECO:0000256" key="1">
    <source>
        <dbReference type="ARBA" id="ARBA00022679"/>
    </source>
</evidence>
<keyword evidence="1 4" id="KW-0808">Transferase</keyword>
<dbReference type="STRING" id="405444.ABB26_16085"/>
<proteinExistence type="predicted"/>
<evidence type="ECO:0000256" key="2">
    <source>
        <dbReference type="ARBA" id="ARBA00023315"/>
    </source>
</evidence>
<evidence type="ECO:0000313" key="4">
    <source>
        <dbReference type="EMBL" id="KRG62635.1"/>
    </source>
</evidence>
<dbReference type="PATRIC" id="fig|405444.3.peg.2468"/>
<dbReference type="OrthoDB" id="9809438at2"/>
<dbReference type="Proteomes" id="UP000050864">
    <property type="component" value="Unassembled WGS sequence"/>
</dbReference>
<gene>
    <name evidence="4" type="ORF">ABB26_16085</name>
</gene>
<keyword evidence="5" id="KW-1185">Reference proteome</keyword>
<reference evidence="4 5" key="1">
    <citation type="submission" date="2015-05" db="EMBL/GenBank/DDBJ databases">
        <title>Genome sequencing and analysis of members of genus Stenotrophomonas.</title>
        <authorList>
            <person name="Patil P.P."/>
            <person name="Midha S."/>
            <person name="Patil P.B."/>
        </authorList>
    </citation>
    <scope>NUCLEOTIDE SEQUENCE [LARGE SCALE GENOMIC DNA]</scope>
    <source>
        <strain evidence="4 5">DSM 18929</strain>
    </source>
</reference>
<dbReference type="PROSITE" id="PS51186">
    <property type="entry name" value="GNAT"/>
    <property type="match status" value="1"/>
</dbReference>
<dbReference type="Pfam" id="PF13508">
    <property type="entry name" value="Acetyltransf_7"/>
    <property type="match status" value="1"/>
</dbReference>
<protein>
    <submittedName>
        <fullName evidence="4">Acetyltransferase</fullName>
    </submittedName>
</protein>
<name>A0A0R0BZH3_9GAMM</name>
<dbReference type="Gene3D" id="3.40.630.30">
    <property type="match status" value="1"/>
</dbReference>
<dbReference type="SUPFAM" id="SSF55729">
    <property type="entry name" value="Acyl-CoA N-acyltransferases (Nat)"/>
    <property type="match status" value="1"/>
</dbReference>
<evidence type="ECO:0000313" key="5">
    <source>
        <dbReference type="Proteomes" id="UP000050864"/>
    </source>
</evidence>
<keyword evidence="2" id="KW-0012">Acyltransferase</keyword>
<dbReference type="CDD" id="cd04301">
    <property type="entry name" value="NAT_SF"/>
    <property type="match status" value="1"/>
</dbReference>
<dbReference type="AlphaFoldDB" id="A0A0R0BZH3"/>
<organism evidence="4 5">
    <name type="scientific">Stenotrophomonas humi</name>
    <dbReference type="NCBI Taxonomy" id="405444"/>
    <lineage>
        <taxon>Bacteria</taxon>
        <taxon>Pseudomonadati</taxon>
        <taxon>Pseudomonadota</taxon>
        <taxon>Gammaproteobacteria</taxon>
        <taxon>Lysobacterales</taxon>
        <taxon>Lysobacteraceae</taxon>
        <taxon>Stenotrophomonas</taxon>
    </lineage>
</organism>